<dbReference type="STRING" id="35722.A0A0B7NBX4"/>
<name>A0A0B7NBX4_9FUNG</name>
<evidence type="ECO:0000313" key="4">
    <source>
        <dbReference type="Proteomes" id="UP000054107"/>
    </source>
</evidence>
<proteinExistence type="predicted"/>
<protein>
    <recommendedName>
        <fullName evidence="2">Reverse transcriptase domain-containing protein</fullName>
    </recommendedName>
</protein>
<feature type="compositionally biased region" description="Basic and acidic residues" evidence="1">
    <location>
        <begin position="435"/>
        <end position="448"/>
    </location>
</feature>
<dbReference type="SUPFAM" id="SSF56672">
    <property type="entry name" value="DNA/RNA polymerases"/>
    <property type="match status" value="1"/>
</dbReference>
<evidence type="ECO:0000259" key="2">
    <source>
        <dbReference type="Pfam" id="PF00078"/>
    </source>
</evidence>
<feature type="domain" description="Reverse transcriptase" evidence="2">
    <location>
        <begin position="244"/>
        <end position="334"/>
    </location>
</feature>
<sequence>MCGDNTYIFCLVHGFSAEDYNGTLKVPKSFQQTKKSWSAIISGGSHINLIVMSIPSTPQPYGEHEPITSSAVDTPHVDHFSSKVARPYLIGTVAHSLVIDITHNIHLWSVSKLIRKDNERLFAEISVSPTQYQQFVQVPTLQLKNFDEPFMAYPSLSPSANIVIKISLTRLPPQDGGTQHLKENMQHNISRNGSLIDCSYVTGGSGIHAGGGYAVLAAESSHLPLEHSLNWAYTPIDYSSPPVPYTYRAVNFGLIVAPSVFSKLLVRYALEPIRNYGIRLVYFLYDIYILDQEKKRLKESAYRIMLHLESLGFVVNKNKSVLTPQQVQDYLGFTSFATKKTNNLRQRLKQAQQETTRPYRWMAGMMGKQDDSHDPRSEGGASTYQISTKGLNEINKGTIPKLGSTISLFNTSKREGPVVVTESIPTERAPNTTGKNEESSHKNIHEQLGDGLGGRISIPQDARLLDRKRETTIHQFFTDSTTSIKYTTKSGGTASPILQEVAIKIQEICNEFNNLKPDPEARAVNTFQQTLLKRKSILLYTLEVNSKSTTADKESTVGEGGPDHTKLAHSILVSDGDGYDSTSAAEVLPDEEAKYLAGNIPERVQQEYTTRDGKNGWNGAFSEGRLSRAYGANNVVSFWDHHKACSPTRLNTLRSSIASVFKYIHADKPPIAVNTKIKDFFADKRRKTVKFPTKQQLETWDTNLLVTYTFSNWRNNDTLKLENLQQKTIGLLGLASMARPSETKQLQSVVLHFREAKETQVKSITLGVIKEGDLCLFLTLASFITTRTKELRASLPSGHTLCLAYTTNSSAPRLVRPLWADG</sequence>
<accession>A0A0B7NBX4</accession>
<dbReference type="Proteomes" id="UP000054107">
    <property type="component" value="Unassembled WGS sequence"/>
</dbReference>
<dbReference type="InterPro" id="IPR043502">
    <property type="entry name" value="DNA/RNA_pol_sf"/>
</dbReference>
<reference evidence="3 4" key="1">
    <citation type="submission" date="2014-09" db="EMBL/GenBank/DDBJ databases">
        <authorList>
            <person name="Ellenberger Sabrina"/>
        </authorList>
    </citation>
    <scope>NUCLEOTIDE SEQUENCE [LARGE SCALE GENOMIC DNA]</scope>
    <source>
        <strain evidence="3 4">CBS 412.66</strain>
    </source>
</reference>
<dbReference type="EMBL" id="LN732835">
    <property type="protein sequence ID" value="CEP16050.1"/>
    <property type="molecule type" value="Genomic_DNA"/>
</dbReference>
<organism evidence="3 4">
    <name type="scientific">Parasitella parasitica</name>
    <dbReference type="NCBI Taxonomy" id="35722"/>
    <lineage>
        <taxon>Eukaryota</taxon>
        <taxon>Fungi</taxon>
        <taxon>Fungi incertae sedis</taxon>
        <taxon>Mucoromycota</taxon>
        <taxon>Mucoromycotina</taxon>
        <taxon>Mucoromycetes</taxon>
        <taxon>Mucorales</taxon>
        <taxon>Mucorineae</taxon>
        <taxon>Mucoraceae</taxon>
        <taxon>Parasitella</taxon>
    </lineage>
</organism>
<dbReference type="InterPro" id="IPR043128">
    <property type="entry name" value="Rev_trsase/Diguanyl_cyclase"/>
</dbReference>
<keyword evidence="4" id="KW-1185">Reference proteome</keyword>
<feature type="region of interest" description="Disordered" evidence="1">
    <location>
        <begin position="427"/>
        <end position="455"/>
    </location>
</feature>
<dbReference type="AlphaFoldDB" id="A0A0B7NBX4"/>
<dbReference type="Gene3D" id="3.30.70.270">
    <property type="match status" value="1"/>
</dbReference>
<dbReference type="InterPro" id="IPR000477">
    <property type="entry name" value="RT_dom"/>
</dbReference>
<dbReference type="OrthoDB" id="6083831at2759"/>
<gene>
    <name evidence="3" type="primary">PARPA_10305.1 scaffold 40090</name>
</gene>
<evidence type="ECO:0000313" key="3">
    <source>
        <dbReference type="EMBL" id="CEP16050.1"/>
    </source>
</evidence>
<evidence type="ECO:0000256" key="1">
    <source>
        <dbReference type="SAM" id="MobiDB-lite"/>
    </source>
</evidence>
<dbReference type="Pfam" id="PF00078">
    <property type="entry name" value="RVT_1"/>
    <property type="match status" value="1"/>
</dbReference>